<dbReference type="InterPro" id="IPR006829">
    <property type="entry name" value="LXG_dom"/>
</dbReference>
<dbReference type="RefSeq" id="WP_209628252.1">
    <property type="nucleotide sequence ID" value="NZ_PRDG01000004.1"/>
</dbReference>
<protein>
    <recommendedName>
        <fullName evidence="2">LXG domain-containing protein</fullName>
    </recommendedName>
</protein>
<reference evidence="3 4" key="1">
    <citation type="submission" date="2018-02" db="EMBL/GenBank/DDBJ databases">
        <title>Draft genome sequence of Streptococcus oricebi CCUG 70868T type strain.</title>
        <authorList>
            <person name="Mendez V."/>
            <person name="Salva-Serra F."/>
            <person name="Jaen-Luchoro D."/>
            <person name="Gonzales-Siles L."/>
            <person name="Karlsson R."/>
            <person name="Engstrom-Jakobsson H."/>
            <person name="Busquets A."/>
            <person name="Gomila M."/>
            <person name="Pineiro-Iglesias B."/>
            <person name="Bennasar-Figueras A."/>
            <person name="Seeger M."/>
            <person name="Moore E."/>
        </authorList>
    </citation>
    <scope>NUCLEOTIDE SEQUENCE [LARGE SCALE GENOMIC DNA]</scope>
    <source>
        <strain evidence="3 4">CCUG 70868</strain>
    </source>
</reference>
<keyword evidence="4" id="KW-1185">Reference proteome</keyword>
<dbReference type="Proteomes" id="UP001519296">
    <property type="component" value="Unassembled WGS sequence"/>
</dbReference>
<gene>
    <name evidence="3" type="ORF">C4K46_07335</name>
</gene>
<proteinExistence type="inferred from homology"/>
<evidence type="ECO:0000256" key="1">
    <source>
        <dbReference type="ARBA" id="ARBA00034117"/>
    </source>
</evidence>
<dbReference type="EMBL" id="PRDG01000004">
    <property type="protein sequence ID" value="MBP2623752.1"/>
    <property type="molecule type" value="Genomic_DNA"/>
</dbReference>
<name>A0ABS5B4J9_9STRE</name>
<evidence type="ECO:0000313" key="4">
    <source>
        <dbReference type="Proteomes" id="UP001519296"/>
    </source>
</evidence>
<sequence length="560" mass="63377">MVKLNLVLSTVQAHTTASNCQGQLVAYQAIQQAIQTFVADSENLKGQAYDSARAYYSAVLLPISQGAELYVETAETSMKNLPSECTAKCGAFLLDTEEVERLIQNQATSISALELQYDCLRASSVPMEAKKSNLAYMAKQVEIHQGIKKELEEQLQKLFDFDAYSPQIFSEADALKADLEKGLSQTENSWDASSQSFIISEDLAWARHLSTLHSLKDTNYTVQEKEFIYNLQEQYGFDLETAGQIVQVKRGIDKEFPDRPQSEKDYLLLRIIGAANYDGLKWNETAGYLGGYFNYPSPLNGEKVPLKLVEILKKLGLDEKKIPEFLYNLRLQHELSGADIKEVNITVLKREKMNDYNDYKQKMEGAVGHKLTDKNFEELWTEKLAAFNGKNDFTHQSITMATHLYDNQFRLANLLGGHENTNKLSGWKGDVTMAAGANPSMKDDDYKADLDSVNLIHRMAKGQSYLEASRQYYQDLGAEKINRAKEFLDNMGGIDKVKDEVYSTLPDNVEYDEKTESYKLKEKSDGEAEAFIKDYPLQFGDTDRFLRALEQEANSLTELK</sequence>
<comment type="caution">
    <text evidence="3">The sequence shown here is derived from an EMBL/GenBank/DDBJ whole genome shotgun (WGS) entry which is preliminary data.</text>
</comment>
<evidence type="ECO:0000313" key="3">
    <source>
        <dbReference type="EMBL" id="MBP2623752.1"/>
    </source>
</evidence>
<organism evidence="3 4">
    <name type="scientific">Streptococcus oricebi</name>
    <dbReference type="NCBI Taxonomy" id="1547447"/>
    <lineage>
        <taxon>Bacteria</taxon>
        <taxon>Bacillati</taxon>
        <taxon>Bacillota</taxon>
        <taxon>Bacilli</taxon>
        <taxon>Lactobacillales</taxon>
        <taxon>Streptococcaceae</taxon>
        <taxon>Streptococcus</taxon>
    </lineage>
</organism>
<accession>A0ABS5B4J9</accession>
<dbReference type="PROSITE" id="PS51756">
    <property type="entry name" value="LXG"/>
    <property type="match status" value="1"/>
</dbReference>
<evidence type="ECO:0000259" key="2">
    <source>
        <dbReference type="PROSITE" id="PS51756"/>
    </source>
</evidence>
<comment type="similarity">
    <text evidence="1">In the N-terminal section; belongs to the LXG family.</text>
</comment>
<feature type="domain" description="LXG" evidence="2">
    <location>
        <begin position="1"/>
        <end position="226"/>
    </location>
</feature>